<comment type="catalytic activity">
    <reaction evidence="19">
        <text>L-histidyl-L-alpha-amino acid(out) = L-histidyl-L-alpha-amino acid(in)</text>
        <dbReference type="Rhea" id="RHEA:79379"/>
        <dbReference type="ChEBI" id="CHEBI:229964"/>
    </reaction>
</comment>
<comment type="caution">
    <text evidence="28">The sequence shown here is derived from an EMBL/GenBank/DDBJ whole genome shotgun (WGS) entry which is preliminary data.</text>
</comment>
<evidence type="ECO:0000256" key="23">
    <source>
        <dbReference type="ARBA" id="ARBA00045018"/>
    </source>
</evidence>
<comment type="catalytic activity">
    <reaction evidence="10">
        <text>L-histidyl-glycine(out) = L-histidyl-glycine(in)</text>
        <dbReference type="Rhea" id="RHEA:79395"/>
        <dbReference type="ChEBI" id="CHEBI:229957"/>
    </reaction>
</comment>
<evidence type="ECO:0000256" key="15">
    <source>
        <dbReference type="ARBA" id="ARBA00044898"/>
    </source>
</evidence>
<comment type="similarity">
    <text evidence="3">Belongs to the major facilitator superfamily.</text>
</comment>
<dbReference type="Pfam" id="PF07690">
    <property type="entry name" value="MFS_1"/>
    <property type="match status" value="1"/>
</dbReference>
<evidence type="ECO:0000259" key="27">
    <source>
        <dbReference type="PROSITE" id="PS50850"/>
    </source>
</evidence>
<accession>A0ABX1JBU9</accession>
<evidence type="ECO:0000256" key="17">
    <source>
        <dbReference type="ARBA" id="ARBA00044900"/>
    </source>
</evidence>
<feature type="transmembrane region" description="Helical" evidence="26">
    <location>
        <begin position="222"/>
        <end position="245"/>
    </location>
</feature>
<comment type="catalytic activity">
    <reaction evidence="15">
        <text>L-aspartyl-L-lysine(out) = L-aspartyl-L-lysine(in)</text>
        <dbReference type="Rhea" id="RHEA:79411"/>
        <dbReference type="ChEBI" id="CHEBI:229953"/>
    </reaction>
</comment>
<feature type="transmembrane region" description="Helical" evidence="26">
    <location>
        <begin position="257"/>
        <end position="276"/>
    </location>
</feature>
<evidence type="ECO:0000313" key="29">
    <source>
        <dbReference type="Proteomes" id="UP000715441"/>
    </source>
</evidence>
<feature type="transmembrane region" description="Helical" evidence="26">
    <location>
        <begin position="78"/>
        <end position="97"/>
    </location>
</feature>
<sequence>MIAKASRRSWFIWSAAVIVYLLSVFHRASFGVAGLEAASRFGIGAAALSTFTVLQVGVYAAMQIPTGVLVDRFGPRRVLITALVFLGTGQMLLAVAQSYPLGLVARGVLGFGDALTFVSVLRLIAAHFPGRQYALVMSFTSAIGFLGNLAATVPLALLLRGPGWTPTFLVAGLMTTVYVTVVAARVKDTPAGPAPKAPAVRKRELLTQIASAWRVPGTRLGFWVHFTTMFAPNVLTLLWGVPFLVQGQGIAAETASALLTVFVFGSMAGGPLVGSLISRHPGWRMPMVGGYLGGAAAVWAVLLGWPGHIPLAVLIPAFAFLSMGGPASMIGFALARDYNPLQRVGTATGVVNCGGFVATTITALAVGVLLQVSGGDFRLALLSVVGVLALGTFRMLVWWRRARVALFVAQARGEQIPVQVRRRPWDAPMPEPARIPAAA</sequence>
<evidence type="ECO:0000256" key="3">
    <source>
        <dbReference type="ARBA" id="ARBA00008335"/>
    </source>
</evidence>
<evidence type="ECO:0000256" key="11">
    <source>
        <dbReference type="ARBA" id="ARBA00044881"/>
    </source>
</evidence>
<dbReference type="InterPro" id="IPR020846">
    <property type="entry name" value="MFS_dom"/>
</dbReference>
<evidence type="ECO:0000256" key="14">
    <source>
        <dbReference type="ARBA" id="ARBA00044893"/>
    </source>
</evidence>
<reference evidence="28 29" key="1">
    <citation type="submission" date="2020-04" db="EMBL/GenBank/DDBJ databases">
        <title>Novel species.</title>
        <authorList>
            <person name="Teo W.F.A."/>
            <person name="Lipun K."/>
            <person name="Srisuk N."/>
            <person name="Duangmal K."/>
        </authorList>
    </citation>
    <scope>NUCLEOTIDE SEQUENCE [LARGE SCALE GENOMIC DNA]</scope>
    <source>
        <strain evidence="28 29">K13G38</strain>
    </source>
</reference>
<evidence type="ECO:0000256" key="21">
    <source>
        <dbReference type="ARBA" id="ARBA00044924"/>
    </source>
</evidence>
<name>A0ABX1JBU9_9PSEU</name>
<evidence type="ECO:0000256" key="19">
    <source>
        <dbReference type="ARBA" id="ARBA00044912"/>
    </source>
</evidence>
<feature type="transmembrane region" description="Helical" evidence="26">
    <location>
        <begin position="288"/>
        <end position="305"/>
    </location>
</feature>
<dbReference type="PROSITE" id="PS50850">
    <property type="entry name" value="MFS"/>
    <property type="match status" value="1"/>
</dbReference>
<evidence type="ECO:0000256" key="22">
    <source>
        <dbReference type="ARBA" id="ARBA00044985"/>
    </source>
</evidence>
<evidence type="ECO:0000256" key="26">
    <source>
        <dbReference type="SAM" id="Phobius"/>
    </source>
</evidence>
<dbReference type="InterPro" id="IPR052187">
    <property type="entry name" value="MFSD1"/>
</dbReference>
<keyword evidence="7 26" id="KW-0472">Membrane</keyword>
<dbReference type="PANTHER" id="PTHR23512:SF3">
    <property type="entry name" value="MAJOR FACILITATOR SUPERFAMILY DOMAIN-CONTAINING PROTEIN 1"/>
    <property type="match status" value="1"/>
</dbReference>
<evidence type="ECO:0000256" key="8">
    <source>
        <dbReference type="ARBA" id="ARBA00023228"/>
    </source>
</evidence>
<dbReference type="SUPFAM" id="SSF103473">
    <property type="entry name" value="MFS general substrate transporter"/>
    <property type="match status" value="1"/>
</dbReference>
<feature type="domain" description="Major facilitator superfamily (MFS) profile" evidence="27">
    <location>
        <begin position="12"/>
        <end position="403"/>
    </location>
</feature>
<comment type="subcellular location">
    <subcellularLocation>
        <location evidence="2">Cell membrane</location>
        <topology evidence="2">Multi-pass membrane protein</topology>
    </subcellularLocation>
    <subcellularLocation>
        <location evidence="1">Lysosome membrane</location>
        <topology evidence="1">Multi-pass membrane protein</topology>
    </subcellularLocation>
</comment>
<comment type="catalytic activity">
    <reaction evidence="18">
        <text>L-arginyl-glycine(out) = L-arginyl-glycine(in)</text>
        <dbReference type="Rhea" id="RHEA:79391"/>
        <dbReference type="ChEBI" id="CHEBI:229955"/>
    </reaction>
</comment>
<evidence type="ECO:0000256" key="7">
    <source>
        <dbReference type="ARBA" id="ARBA00023136"/>
    </source>
</evidence>
<gene>
    <name evidence="28" type="ORF">HFP15_30795</name>
</gene>
<dbReference type="InterPro" id="IPR011701">
    <property type="entry name" value="MFS"/>
</dbReference>
<evidence type="ECO:0000256" key="25">
    <source>
        <dbReference type="ARBA" id="ARBA00046376"/>
    </source>
</evidence>
<keyword evidence="4" id="KW-0813">Transport</keyword>
<evidence type="ECO:0000256" key="1">
    <source>
        <dbReference type="ARBA" id="ARBA00004155"/>
    </source>
</evidence>
<feature type="transmembrane region" description="Helical" evidence="26">
    <location>
        <begin position="41"/>
        <end position="62"/>
    </location>
</feature>
<comment type="catalytic activity">
    <reaction evidence="9">
        <text>L-lysyl-L-alanine(out) = L-lysyl-L-alanine(in)</text>
        <dbReference type="Rhea" id="RHEA:79399"/>
        <dbReference type="ChEBI" id="CHEBI:229954"/>
    </reaction>
</comment>
<dbReference type="RefSeq" id="WP_168520312.1">
    <property type="nucleotide sequence ID" value="NZ_JAAXLS010000033.1"/>
</dbReference>
<feature type="transmembrane region" description="Helical" evidence="26">
    <location>
        <begin position="133"/>
        <end position="158"/>
    </location>
</feature>
<evidence type="ECO:0000256" key="13">
    <source>
        <dbReference type="ARBA" id="ARBA00044891"/>
    </source>
</evidence>
<evidence type="ECO:0000256" key="2">
    <source>
        <dbReference type="ARBA" id="ARBA00004651"/>
    </source>
</evidence>
<evidence type="ECO:0000256" key="4">
    <source>
        <dbReference type="ARBA" id="ARBA00022448"/>
    </source>
</evidence>
<feature type="transmembrane region" description="Helical" evidence="26">
    <location>
        <begin position="377"/>
        <end position="397"/>
    </location>
</feature>
<comment type="catalytic activity">
    <reaction evidence="20">
        <text>L-alanyl-L-lysine(out) = L-alanyl-L-lysine(in)</text>
        <dbReference type="Rhea" id="RHEA:79415"/>
        <dbReference type="ChEBI" id="CHEBI:192470"/>
    </reaction>
</comment>
<comment type="function">
    <text evidence="24">Lysosomal dipeptide uniporter that selectively exports lysine, arginine or histidine-containing dipeptides with a net positive charge from the lysosome lumen into the cytosol. Could play a role in a specific type of protein O-glycosylation indirectly regulating macrophages migration and tissue invasion. Also essential for liver homeostasis.</text>
</comment>
<evidence type="ECO:0000256" key="18">
    <source>
        <dbReference type="ARBA" id="ARBA00044903"/>
    </source>
</evidence>
<feature type="transmembrane region" description="Helical" evidence="26">
    <location>
        <begin position="12"/>
        <end position="35"/>
    </location>
</feature>
<comment type="catalytic activity">
    <reaction evidence="11">
        <text>L-alpha-aminoacyl-L-arginine(out) = L-alpha-aminoacyl-L-arginine(in)</text>
        <dbReference type="Rhea" id="RHEA:79367"/>
        <dbReference type="ChEBI" id="CHEBI:229968"/>
    </reaction>
</comment>
<feature type="transmembrane region" description="Helical" evidence="26">
    <location>
        <begin position="103"/>
        <end position="121"/>
    </location>
</feature>
<evidence type="ECO:0000256" key="6">
    <source>
        <dbReference type="ARBA" id="ARBA00022989"/>
    </source>
</evidence>
<evidence type="ECO:0000313" key="28">
    <source>
        <dbReference type="EMBL" id="NKQ57267.1"/>
    </source>
</evidence>
<protein>
    <recommendedName>
        <fullName evidence="22">Lysosomal dipeptide transporter MFSD1</fullName>
    </recommendedName>
    <alternativeName>
        <fullName evidence="23">Major facilitator superfamily domain-containing protein 1</fullName>
    </alternativeName>
</protein>
<comment type="catalytic activity">
    <reaction evidence="16">
        <text>L-arginyl-L-alpha-amino acid(out) = L-arginyl-L-alpha-amino acid(in)</text>
        <dbReference type="Rhea" id="RHEA:79371"/>
        <dbReference type="ChEBI" id="CHEBI:84315"/>
    </reaction>
</comment>
<dbReference type="InterPro" id="IPR036259">
    <property type="entry name" value="MFS_trans_sf"/>
</dbReference>
<dbReference type="PANTHER" id="PTHR23512">
    <property type="entry name" value="MAJOR FACILITATOR SUPERFAMILY DOMAIN-CONTAINING PROTEIN 1"/>
    <property type="match status" value="1"/>
</dbReference>
<dbReference type="CDD" id="cd06174">
    <property type="entry name" value="MFS"/>
    <property type="match status" value="1"/>
</dbReference>
<proteinExistence type="inferred from homology"/>
<evidence type="ECO:0000256" key="16">
    <source>
        <dbReference type="ARBA" id="ARBA00044899"/>
    </source>
</evidence>
<comment type="catalytic activity">
    <reaction evidence="13">
        <text>L-lysyl-L-alpha-amino acid(out) = L-lysyl-L-alpha-amino acid(in)</text>
        <dbReference type="Rhea" id="RHEA:79387"/>
        <dbReference type="ChEBI" id="CHEBI:229965"/>
    </reaction>
</comment>
<comment type="catalytic activity">
    <reaction evidence="12">
        <text>L-alpha-aminoacyl-L-histidine(out) = L-alpha-aminoacyl-L-histidine(in)</text>
        <dbReference type="Rhea" id="RHEA:79375"/>
        <dbReference type="ChEBI" id="CHEBI:229967"/>
    </reaction>
</comment>
<evidence type="ECO:0000256" key="20">
    <source>
        <dbReference type="ARBA" id="ARBA00044919"/>
    </source>
</evidence>
<feature type="transmembrane region" description="Helical" evidence="26">
    <location>
        <begin position="347"/>
        <end position="371"/>
    </location>
</feature>
<comment type="catalytic activity">
    <reaction evidence="21">
        <text>L-lysyl-glycine(out) = L-lysyl-glycine(in)</text>
        <dbReference type="Rhea" id="RHEA:79407"/>
        <dbReference type="ChEBI" id="CHEBI:191202"/>
    </reaction>
</comment>
<dbReference type="EMBL" id="JAAXLS010000033">
    <property type="protein sequence ID" value="NKQ57267.1"/>
    <property type="molecule type" value="Genomic_DNA"/>
</dbReference>
<dbReference type="Gene3D" id="1.20.1250.20">
    <property type="entry name" value="MFS general substrate transporter like domains"/>
    <property type="match status" value="2"/>
</dbReference>
<comment type="catalytic activity">
    <reaction evidence="17">
        <text>L-lysyl-L-lysine(out) = L-lysyl-L-lysine(in)</text>
        <dbReference type="Rhea" id="RHEA:79403"/>
        <dbReference type="ChEBI" id="CHEBI:229956"/>
    </reaction>
</comment>
<feature type="transmembrane region" description="Helical" evidence="26">
    <location>
        <begin position="311"/>
        <end position="335"/>
    </location>
</feature>
<keyword evidence="8" id="KW-0458">Lysosome</keyword>
<comment type="subunit">
    <text evidence="25">Homodimer. Interacts with lysosomal protein GLMP (via lumenal domain); the interaction starts while both proteins are still in the endoplasmic reticulum and is required for stabilization of MFSD1 in lysosomes but has no direct effect on its targeting to lysosomes or transporter activity.</text>
</comment>
<feature type="transmembrane region" description="Helical" evidence="26">
    <location>
        <begin position="164"/>
        <end position="186"/>
    </location>
</feature>
<evidence type="ECO:0000256" key="5">
    <source>
        <dbReference type="ARBA" id="ARBA00022692"/>
    </source>
</evidence>
<dbReference type="Proteomes" id="UP000715441">
    <property type="component" value="Unassembled WGS sequence"/>
</dbReference>
<keyword evidence="5 26" id="KW-0812">Transmembrane</keyword>
<keyword evidence="6 26" id="KW-1133">Transmembrane helix</keyword>
<comment type="catalytic activity">
    <reaction evidence="14">
        <text>L-alpha-aminoacyl-L-lysine(out) = L-alpha-aminoacyl-L-lysine(in)</text>
        <dbReference type="Rhea" id="RHEA:79383"/>
        <dbReference type="ChEBI" id="CHEBI:229966"/>
    </reaction>
</comment>
<evidence type="ECO:0000256" key="12">
    <source>
        <dbReference type="ARBA" id="ARBA00044884"/>
    </source>
</evidence>
<evidence type="ECO:0000256" key="10">
    <source>
        <dbReference type="ARBA" id="ARBA00044878"/>
    </source>
</evidence>
<keyword evidence="29" id="KW-1185">Reference proteome</keyword>
<evidence type="ECO:0000256" key="9">
    <source>
        <dbReference type="ARBA" id="ARBA00044876"/>
    </source>
</evidence>
<evidence type="ECO:0000256" key="24">
    <source>
        <dbReference type="ARBA" id="ARBA00045709"/>
    </source>
</evidence>
<organism evidence="28 29">
    <name type="scientific">Amycolatopsis acididurans</name>
    <dbReference type="NCBI Taxonomy" id="2724524"/>
    <lineage>
        <taxon>Bacteria</taxon>
        <taxon>Bacillati</taxon>
        <taxon>Actinomycetota</taxon>
        <taxon>Actinomycetes</taxon>
        <taxon>Pseudonocardiales</taxon>
        <taxon>Pseudonocardiaceae</taxon>
        <taxon>Amycolatopsis</taxon>
    </lineage>
</organism>